<feature type="domain" description="DUF7153" evidence="2">
    <location>
        <begin position="145"/>
        <end position="320"/>
    </location>
</feature>
<name>A0A4U5MM46_STECR</name>
<keyword evidence="4" id="KW-1185">Reference proteome</keyword>
<dbReference type="PANTHER" id="PTHR22198:SF1">
    <property type="entry name" value="FERM DOMAIN-CONTAINING PROTEIN"/>
    <property type="match status" value="1"/>
</dbReference>
<reference evidence="3 4" key="2">
    <citation type="journal article" date="2019" name="G3 (Bethesda)">
        <title>Hybrid Assembly of the Genome of the Entomopathogenic Nematode Steinernema carpocapsae Identifies the X-Chromosome.</title>
        <authorList>
            <person name="Serra L."/>
            <person name="Macchietto M."/>
            <person name="Macias-Munoz A."/>
            <person name="McGill C.J."/>
            <person name="Rodriguez I.M."/>
            <person name="Rodriguez B."/>
            <person name="Murad R."/>
            <person name="Mortazavi A."/>
        </authorList>
    </citation>
    <scope>NUCLEOTIDE SEQUENCE [LARGE SCALE GENOMIC DNA]</scope>
    <source>
        <strain evidence="3 4">ALL</strain>
    </source>
</reference>
<evidence type="ECO:0000313" key="4">
    <source>
        <dbReference type="Proteomes" id="UP000298663"/>
    </source>
</evidence>
<accession>A0A4U5MM46</accession>
<evidence type="ECO:0000313" key="3">
    <source>
        <dbReference type="EMBL" id="TKR70576.1"/>
    </source>
</evidence>
<sequence length="415" mass="47446">MNIVWSAIRRLNLERTARDQYSFELLKSTSAQEFAAGSSGSSTHSGGVRGRRRNLPRFYSQHEGIVRAAPSEARRTASEEVIEVFNEETTQMSSDQSVLLGFIHNSSETYDADQPCAAYGFQSDDVSLDKAISECHSIRAHPQCSEGVLLKCMDPNPMFPFLHYAIFKDGTEEERIDEITTVVRHLNVRPKSYYGAYDEVSWILKSASSVPTGLPAHRHSGYIVISFKLLDDQCKQENLEKSWLSWSGAREVYKYSPRNWNLRKITLHRYPFATNGGPRPFVYVLMCEFGNILHPSNTIQALDMCQRLRVRNCGHIALYQIQYNYSNLTPLQPSPVPSRKTSSHQLHPNQTLSPRRVVGTQKRTPMVRGFSQEVESSEASLRRNNKLRLDRSRERLGAFDEGQRFNSYHHFDEFA</sequence>
<proteinExistence type="predicted"/>
<feature type="region of interest" description="Disordered" evidence="1">
    <location>
        <begin position="34"/>
        <end position="53"/>
    </location>
</feature>
<dbReference type="EMBL" id="AZBU02000007">
    <property type="protein sequence ID" value="TKR70576.1"/>
    <property type="molecule type" value="Genomic_DNA"/>
</dbReference>
<dbReference type="Pfam" id="PF23672">
    <property type="entry name" value="DUF7153"/>
    <property type="match status" value="1"/>
</dbReference>
<dbReference type="STRING" id="34508.A0A4U5MM46"/>
<evidence type="ECO:0000259" key="2">
    <source>
        <dbReference type="Pfam" id="PF23672"/>
    </source>
</evidence>
<dbReference type="AlphaFoldDB" id="A0A4U5MM46"/>
<reference evidence="3 4" key="1">
    <citation type="journal article" date="2015" name="Genome Biol.">
        <title>Comparative genomics of Steinernema reveals deeply conserved gene regulatory networks.</title>
        <authorList>
            <person name="Dillman A.R."/>
            <person name="Macchietto M."/>
            <person name="Porter C.F."/>
            <person name="Rogers A."/>
            <person name="Williams B."/>
            <person name="Antoshechkin I."/>
            <person name="Lee M.M."/>
            <person name="Goodwin Z."/>
            <person name="Lu X."/>
            <person name="Lewis E.E."/>
            <person name="Goodrich-Blair H."/>
            <person name="Stock S.P."/>
            <person name="Adams B.J."/>
            <person name="Sternberg P.W."/>
            <person name="Mortazavi A."/>
        </authorList>
    </citation>
    <scope>NUCLEOTIDE SEQUENCE [LARGE SCALE GENOMIC DNA]</scope>
    <source>
        <strain evidence="3 4">ALL</strain>
    </source>
</reference>
<comment type="caution">
    <text evidence="3">The sequence shown here is derived from an EMBL/GenBank/DDBJ whole genome shotgun (WGS) entry which is preliminary data.</text>
</comment>
<dbReference type="OrthoDB" id="6060890at2759"/>
<protein>
    <recommendedName>
        <fullName evidence="2">DUF7153 domain-containing protein</fullName>
    </recommendedName>
</protein>
<dbReference type="PANTHER" id="PTHR22198">
    <property type="entry name" value="FERM DOMAIN-CONTAINING PROTEIN"/>
    <property type="match status" value="1"/>
</dbReference>
<organism evidence="3 4">
    <name type="scientific">Steinernema carpocapsae</name>
    <name type="common">Entomopathogenic nematode</name>
    <dbReference type="NCBI Taxonomy" id="34508"/>
    <lineage>
        <taxon>Eukaryota</taxon>
        <taxon>Metazoa</taxon>
        <taxon>Ecdysozoa</taxon>
        <taxon>Nematoda</taxon>
        <taxon>Chromadorea</taxon>
        <taxon>Rhabditida</taxon>
        <taxon>Tylenchina</taxon>
        <taxon>Panagrolaimomorpha</taxon>
        <taxon>Strongyloidoidea</taxon>
        <taxon>Steinernematidae</taxon>
        <taxon>Steinernema</taxon>
    </lineage>
</organism>
<dbReference type="InterPro" id="IPR055577">
    <property type="entry name" value="DUF7153"/>
</dbReference>
<feature type="compositionally biased region" description="Low complexity" evidence="1">
    <location>
        <begin position="37"/>
        <end position="46"/>
    </location>
</feature>
<evidence type="ECO:0000256" key="1">
    <source>
        <dbReference type="SAM" id="MobiDB-lite"/>
    </source>
</evidence>
<gene>
    <name evidence="3" type="ORF">L596_022582</name>
</gene>
<dbReference type="Proteomes" id="UP000298663">
    <property type="component" value="Unassembled WGS sequence"/>
</dbReference>